<dbReference type="InterPro" id="IPR051804">
    <property type="entry name" value="Carb_Metab_Reg_Kinase/Isom"/>
</dbReference>
<evidence type="ECO:0000313" key="9">
    <source>
        <dbReference type="Proteomes" id="UP001597191"/>
    </source>
</evidence>
<dbReference type="InterPro" id="IPR049874">
    <property type="entry name" value="ROK_cs"/>
</dbReference>
<keyword evidence="3" id="KW-0479">Metal-binding</keyword>
<dbReference type="EC" id="2.7.1.4" evidence="6"/>
<dbReference type="Pfam" id="PF00480">
    <property type="entry name" value="ROK"/>
    <property type="match status" value="1"/>
</dbReference>
<dbReference type="CDD" id="cd24067">
    <property type="entry name" value="ASKHA_NBD_ROK_BsFRK-like"/>
    <property type="match status" value="1"/>
</dbReference>
<evidence type="ECO:0000256" key="5">
    <source>
        <dbReference type="ARBA" id="ARBA00022842"/>
    </source>
</evidence>
<dbReference type="SUPFAM" id="SSF53067">
    <property type="entry name" value="Actin-like ATPase domain"/>
    <property type="match status" value="1"/>
</dbReference>
<evidence type="ECO:0000256" key="4">
    <source>
        <dbReference type="ARBA" id="ARBA00022833"/>
    </source>
</evidence>
<comment type="cofactor">
    <cofactor evidence="1">
        <name>Mg(2+)</name>
        <dbReference type="ChEBI" id="CHEBI:18420"/>
    </cofactor>
</comment>
<evidence type="ECO:0000256" key="2">
    <source>
        <dbReference type="ARBA" id="ARBA00006479"/>
    </source>
</evidence>
<dbReference type="Proteomes" id="UP001597191">
    <property type="component" value="Unassembled WGS sequence"/>
</dbReference>
<comment type="catalytic activity">
    <reaction evidence="7">
        <text>D-fructose + ATP = D-fructose 6-phosphate + ADP + H(+)</text>
        <dbReference type="Rhea" id="RHEA:16125"/>
        <dbReference type="ChEBI" id="CHEBI:15378"/>
        <dbReference type="ChEBI" id="CHEBI:30616"/>
        <dbReference type="ChEBI" id="CHEBI:37721"/>
        <dbReference type="ChEBI" id="CHEBI:61527"/>
        <dbReference type="ChEBI" id="CHEBI:456216"/>
        <dbReference type="EC" id="2.7.1.4"/>
    </reaction>
</comment>
<organism evidence="8 9">
    <name type="scientific">Lapidilactobacillus gannanensis</name>
    <dbReference type="NCBI Taxonomy" id="2486002"/>
    <lineage>
        <taxon>Bacteria</taxon>
        <taxon>Bacillati</taxon>
        <taxon>Bacillota</taxon>
        <taxon>Bacilli</taxon>
        <taxon>Lactobacillales</taxon>
        <taxon>Lactobacillaceae</taxon>
        <taxon>Lapidilactobacillus</taxon>
    </lineage>
</organism>
<keyword evidence="4" id="KW-0862">Zinc</keyword>
<evidence type="ECO:0000256" key="6">
    <source>
        <dbReference type="ARBA" id="ARBA00038887"/>
    </source>
</evidence>
<accession>A0ABW4BLC0</accession>
<dbReference type="Gene3D" id="3.30.420.40">
    <property type="match status" value="2"/>
</dbReference>
<dbReference type="InterPro" id="IPR043129">
    <property type="entry name" value="ATPase_NBD"/>
</dbReference>
<proteinExistence type="inferred from homology"/>
<dbReference type="InterPro" id="IPR000600">
    <property type="entry name" value="ROK"/>
</dbReference>
<dbReference type="PANTHER" id="PTHR42742">
    <property type="entry name" value="TRANSCRIPTIONAL REPRESSOR MPRA"/>
    <property type="match status" value="1"/>
</dbReference>
<comment type="similarity">
    <text evidence="2">Belongs to the ROK (NagC/XylR) family.</text>
</comment>
<evidence type="ECO:0000256" key="1">
    <source>
        <dbReference type="ARBA" id="ARBA00001946"/>
    </source>
</evidence>
<keyword evidence="5" id="KW-0460">Magnesium</keyword>
<evidence type="ECO:0000256" key="7">
    <source>
        <dbReference type="ARBA" id="ARBA00048451"/>
    </source>
</evidence>
<evidence type="ECO:0000256" key="3">
    <source>
        <dbReference type="ARBA" id="ARBA00022723"/>
    </source>
</evidence>
<comment type="caution">
    <text evidence="8">The sequence shown here is derived from an EMBL/GenBank/DDBJ whole genome shotgun (WGS) entry which is preliminary data.</text>
</comment>
<protein>
    <recommendedName>
        <fullName evidence="6">fructokinase</fullName>
        <ecNumber evidence="6">2.7.1.4</ecNumber>
    </recommendedName>
</protein>
<keyword evidence="9" id="KW-1185">Reference proteome</keyword>
<evidence type="ECO:0000313" key="8">
    <source>
        <dbReference type="EMBL" id="MFD1410028.1"/>
    </source>
</evidence>
<gene>
    <name evidence="8" type="ORF">ACFQ4R_00055</name>
</gene>
<dbReference type="RefSeq" id="WP_125650709.1">
    <property type="nucleotide sequence ID" value="NZ_JBHTOH010000002.1"/>
</dbReference>
<dbReference type="PANTHER" id="PTHR42742:SF3">
    <property type="entry name" value="FRUCTOKINASE"/>
    <property type="match status" value="1"/>
</dbReference>
<dbReference type="PROSITE" id="PS01125">
    <property type="entry name" value="ROK"/>
    <property type="match status" value="1"/>
</dbReference>
<dbReference type="EMBL" id="JBHTOH010000002">
    <property type="protein sequence ID" value="MFD1410028.1"/>
    <property type="molecule type" value="Genomic_DNA"/>
</dbReference>
<sequence>MSLMIGGIEAGGTKFVLAVAENDGKIITRKKIPTGDPEAVITDVISFFKQFPIQSLAIGSFGPIGVDPRRDDYGSIKNTPKKGWANFRFLDLIKKAFPNLPVVWTTDVNVAAYGELTLGAGRGVNDLAYLTVGTGVGAGIIYQQKLYTGYNHAELGHLLMQPRAKDQFLGNCPYHGRCLEGMASGLALEKRIGHSAKLLEKDDAVWRTEAFYLAQACVDLTVSFAPEKIIFGGGVSNQEQLFPLIRESFTEQLANYVDTPPVDQYIVHALLGDDAGIVGALKLASEKLTDQVTAL</sequence>
<reference evidence="9" key="1">
    <citation type="journal article" date="2019" name="Int. J. Syst. Evol. Microbiol.">
        <title>The Global Catalogue of Microorganisms (GCM) 10K type strain sequencing project: providing services to taxonomists for standard genome sequencing and annotation.</title>
        <authorList>
            <consortium name="The Broad Institute Genomics Platform"/>
            <consortium name="The Broad Institute Genome Sequencing Center for Infectious Disease"/>
            <person name="Wu L."/>
            <person name="Ma J."/>
        </authorList>
    </citation>
    <scope>NUCLEOTIDE SEQUENCE [LARGE SCALE GENOMIC DNA]</scope>
    <source>
        <strain evidence="9">CCM 8937</strain>
    </source>
</reference>
<name>A0ABW4BLC0_9LACO</name>